<comment type="caution">
    <text evidence="2">The sequence shown here is derived from an EMBL/GenBank/DDBJ whole genome shotgun (WGS) entry which is preliminary data.</text>
</comment>
<name>A0A9W9YND5_9CNID</name>
<dbReference type="Proteomes" id="UP001163046">
    <property type="component" value="Unassembled WGS sequence"/>
</dbReference>
<feature type="transmembrane region" description="Helical" evidence="1">
    <location>
        <begin position="97"/>
        <end position="115"/>
    </location>
</feature>
<keyword evidence="1" id="KW-0472">Membrane</keyword>
<keyword evidence="1" id="KW-1133">Transmembrane helix</keyword>
<gene>
    <name evidence="2" type="ORF">OS493_023816</name>
</gene>
<accession>A0A9W9YND5</accession>
<dbReference type="AlphaFoldDB" id="A0A9W9YND5"/>
<organism evidence="2 3">
    <name type="scientific">Desmophyllum pertusum</name>
    <dbReference type="NCBI Taxonomy" id="174260"/>
    <lineage>
        <taxon>Eukaryota</taxon>
        <taxon>Metazoa</taxon>
        <taxon>Cnidaria</taxon>
        <taxon>Anthozoa</taxon>
        <taxon>Hexacorallia</taxon>
        <taxon>Scleractinia</taxon>
        <taxon>Caryophylliina</taxon>
        <taxon>Caryophylliidae</taxon>
        <taxon>Desmophyllum</taxon>
    </lineage>
</organism>
<sequence>MEKQETKKTFFIKEISTRVHKVLRMLSPEPEEVNAELHDLDETVKLLHFLQTSRNYHVDKIAVTTCTTNAQVGIMFYSLLFLAFFVIALSLSLNREWFALIMFVAVTLIFVIKSWQGIFSGKKKRVEVFGRKKKAEKID</sequence>
<dbReference type="OrthoDB" id="10087933at2759"/>
<keyword evidence="1" id="KW-0812">Transmembrane</keyword>
<reference evidence="2" key="1">
    <citation type="submission" date="2023-01" db="EMBL/GenBank/DDBJ databases">
        <title>Genome assembly of the deep-sea coral Lophelia pertusa.</title>
        <authorList>
            <person name="Herrera S."/>
            <person name="Cordes E."/>
        </authorList>
    </citation>
    <scope>NUCLEOTIDE SEQUENCE</scope>
    <source>
        <strain evidence="2">USNM1676648</strain>
        <tissue evidence="2">Polyp</tissue>
    </source>
</reference>
<dbReference type="EMBL" id="MU827319">
    <property type="protein sequence ID" value="KAJ7357683.1"/>
    <property type="molecule type" value="Genomic_DNA"/>
</dbReference>
<proteinExistence type="predicted"/>
<evidence type="ECO:0000313" key="3">
    <source>
        <dbReference type="Proteomes" id="UP001163046"/>
    </source>
</evidence>
<evidence type="ECO:0000256" key="1">
    <source>
        <dbReference type="SAM" id="Phobius"/>
    </source>
</evidence>
<evidence type="ECO:0000313" key="2">
    <source>
        <dbReference type="EMBL" id="KAJ7357683.1"/>
    </source>
</evidence>
<feature type="transmembrane region" description="Helical" evidence="1">
    <location>
        <begin position="74"/>
        <end position="91"/>
    </location>
</feature>
<keyword evidence="3" id="KW-1185">Reference proteome</keyword>
<protein>
    <submittedName>
        <fullName evidence="2">Uncharacterized protein</fullName>
    </submittedName>
</protein>